<comment type="subcellular location">
    <subcellularLocation>
        <location evidence="1">Periplasm</location>
    </subcellularLocation>
</comment>
<dbReference type="InterPro" id="IPR028082">
    <property type="entry name" value="Peripla_BP_I"/>
</dbReference>
<evidence type="ECO:0000256" key="1">
    <source>
        <dbReference type="ARBA" id="ARBA00004418"/>
    </source>
</evidence>
<evidence type="ECO:0000256" key="8">
    <source>
        <dbReference type="ARBA" id="ARBA00022837"/>
    </source>
</evidence>
<evidence type="ECO:0000256" key="4">
    <source>
        <dbReference type="ARBA" id="ARBA00022597"/>
    </source>
</evidence>
<dbReference type="InterPro" id="IPR025997">
    <property type="entry name" value="SBP_2_dom"/>
</dbReference>
<evidence type="ECO:0000256" key="5">
    <source>
        <dbReference type="ARBA" id="ARBA00022723"/>
    </source>
</evidence>
<dbReference type="EMBL" id="LS483487">
    <property type="protein sequence ID" value="SQJ00012.1"/>
    <property type="molecule type" value="Genomic_DNA"/>
</dbReference>
<dbReference type="Proteomes" id="UP000249008">
    <property type="component" value="Chromosome 1"/>
</dbReference>
<evidence type="ECO:0000256" key="3">
    <source>
        <dbReference type="ARBA" id="ARBA00022448"/>
    </source>
</evidence>
<reference evidence="12 13" key="1">
    <citation type="submission" date="2018-06" db="EMBL/GenBank/DDBJ databases">
        <authorList>
            <consortium name="Pathogen Informatics"/>
            <person name="Doyle S."/>
        </authorList>
    </citation>
    <scope>NUCLEOTIDE SEQUENCE [LARGE SCALE GENOMIC DNA]</scope>
    <source>
        <strain evidence="12 13">NCTC12112</strain>
    </source>
</reference>
<dbReference type="GO" id="GO:0046872">
    <property type="term" value="F:metal ion binding"/>
    <property type="evidence" value="ECO:0007669"/>
    <property type="project" value="UniProtKB-KW"/>
</dbReference>
<evidence type="ECO:0000256" key="7">
    <source>
        <dbReference type="ARBA" id="ARBA00022764"/>
    </source>
</evidence>
<keyword evidence="6" id="KW-0732">Signal</keyword>
<evidence type="ECO:0000313" key="13">
    <source>
        <dbReference type="Proteomes" id="UP000249008"/>
    </source>
</evidence>
<dbReference type="CDD" id="cd01539">
    <property type="entry name" value="PBP1_GGBP"/>
    <property type="match status" value="1"/>
</dbReference>
<dbReference type="FunFam" id="3.40.50.2300:FF:000038">
    <property type="entry name" value="Galactose ABC transporter substrate-binding protein"/>
    <property type="match status" value="1"/>
</dbReference>
<organism evidence="12 13">
    <name type="scientific">Fusobacterium ulcerans</name>
    <dbReference type="NCBI Taxonomy" id="861"/>
    <lineage>
        <taxon>Bacteria</taxon>
        <taxon>Fusobacteriati</taxon>
        <taxon>Fusobacteriota</taxon>
        <taxon>Fusobacteriia</taxon>
        <taxon>Fusobacteriales</taxon>
        <taxon>Fusobacteriaceae</taxon>
        <taxon>Fusobacterium</taxon>
    </lineage>
</organism>
<evidence type="ECO:0000256" key="2">
    <source>
        <dbReference type="ARBA" id="ARBA00007639"/>
    </source>
</evidence>
<keyword evidence="4" id="KW-0762">Sugar transport</keyword>
<dbReference type="GeneID" id="78454962"/>
<accession>A0AAX2J7Z4</accession>
<dbReference type="InterPro" id="IPR050555">
    <property type="entry name" value="Bact_Solute-Bind_Prot2"/>
</dbReference>
<dbReference type="PANTHER" id="PTHR30036:SF2">
    <property type="entry name" value="D-GALACTOSE_METHYL-GALACTOSIDE BINDING PERIPLASMIC PROTEIN MGLB"/>
    <property type="match status" value="1"/>
</dbReference>
<dbReference type="Pfam" id="PF13407">
    <property type="entry name" value="Peripla_BP_4"/>
    <property type="match status" value="1"/>
</dbReference>
<name>A0AAX2J7Z4_9FUSO</name>
<dbReference type="GO" id="GO:0030246">
    <property type="term" value="F:carbohydrate binding"/>
    <property type="evidence" value="ECO:0007669"/>
    <property type="project" value="InterPro"/>
</dbReference>
<dbReference type="AlphaFoldDB" id="A0AAX2J7Z4"/>
<dbReference type="RefSeq" id="WP_005979257.1">
    <property type="nucleotide sequence ID" value="NZ_CABKNW010000004.1"/>
</dbReference>
<sequence length="345" mass="37255">MKKTSLILGALLLAAGLTGCGDKKEAAPADTASAPKAEKKLRIGFTAYKFDDNFIALYRKVVLDEAKKIEDKVDLTMVDSQNSQQTQNDQIDVMLSKGTDALAVNLVDPAAGQTVMEKIKAENVPVVFYNKKPAKEVLAAYDKAYYVGIDPNAQGIAQGELIMKAWKANPDLDLNKDGKIQYVMIKGEPGHPDAEARTIYSIKTLNDNGIETEELHLDAAMWDTAQAKDKMDAWLSGPNGDKIEVVICNNDGMALGAIESMKAVGKKLPVFGVDALPEAIVKIEAGEMAGTVLNDAKGQGKATWDMVVNLAEGKAPTEGTEWKLDEKEILIPSIGIDKDNVAEFK</sequence>
<evidence type="ECO:0000313" key="12">
    <source>
        <dbReference type="EMBL" id="SQJ00012.1"/>
    </source>
</evidence>
<dbReference type="PANTHER" id="PTHR30036">
    <property type="entry name" value="D-XYLOSE-BINDING PERIPLASMIC PROTEIN"/>
    <property type="match status" value="1"/>
</dbReference>
<keyword evidence="8" id="KW-0106">Calcium</keyword>
<protein>
    <recommendedName>
        <fullName evidence="10">D-galactose/methyl-galactoside binding periplasmic protein MglB</fullName>
    </recommendedName>
</protein>
<proteinExistence type="inferred from homology"/>
<comment type="subunit">
    <text evidence="9">The ABC transporter complex is composed of one ATP-binding protein (MglA), two transmembrane proteins (MglC) and a solute-binding protein (MglB).</text>
</comment>
<evidence type="ECO:0000256" key="10">
    <source>
        <dbReference type="ARBA" id="ARBA00034344"/>
    </source>
</evidence>
<evidence type="ECO:0000256" key="9">
    <source>
        <dbReference type="ARBA" id="ARBA00034323"/>
    </source>
</evidence>
<keyword evidence="7" id="KW-0574">Periplasm</keyword>
<comment type="similarity">
    <text evidence="2">Belongs to the bacterial solute-binding protein 2 family.</text>
</comment>
<dbReference type="InterPro" id="IPR044085">
    <property type="entry name" value="MglB-like_PBP1"/>
</dbReference>
<dbReference type="Gene3D" id="3.40.50.2300">
    <property type="match status" value="2"/>
</dbReference>
<gene>
    <name evidence="12" type="primary">mglB</name>
    <name evidence="12" type="ORF">NCTC12112_00367</name>
</gene>
<dbReference type="NCBIfam" id="NF011924">
    <property type="entry name" value="PRK15395.1"/>
    <property type="match status" value="1"/>
</dbReference>
<feature type="domain" description="Periplasmic binding protein" evidence="11">
    <location>
        <begin position="43"/>
        <end position="314"/>
    </location>
</feature>
<dbReference type="SUPFAM" id="SSF53822">
    <property type="entry name" value="Periplasmic binding protein-like I"/>
    <property type="match status" value="1"/>
</dbReference>
<evidence type="ECO:0000259" key="11">
    <source>
        <dbReference type="Pfam" id="PF13407"/>
    </source>
</evidence>
<dbReference type="GO" id="GO:0030288">
    <property type="term" value="C:outer membrane-bounded periplasmic space"/>
    <property type="evidence" value="ECO:0007669"/>
    <property type="project" value="TreeGrafter"/>
</dbReference>
<evidence type="ECO:0000256" key="6">
    <source>
        <dbReference type="ARBA" id="ARBA00022729"/>
    </source>
</evidence>
<keyword evidence="5" id="KW-0479">Metal-binding</keyword>
<dbReference type="PROSITE" id="PS51257">
    <property type="entry name" value="PROKAR_LIPOPROTEIN"/>
    <property type="match status" value="1"/>
</dbReference>
<keyword evidence="3" id="KW-0813">Transport</keyword>
<dbReference type="KEGG" id="ful:C4N20_09080"/>